<feature type="domain" description="Pyruvate carboxyltransferase" evidence="10">
    <location>
        <begin position="8"/>
        <end position="271"/>
    </location>
</feature>
<dbReference type="SMART" id="SM00917">
    <property type="entry name" value="LeuA_dimer"/>
    <property type="match status" value="1"/>
</dbReference>
<evidence type="ECO:0000313" key="12">
    <source>
        <dbReference type="Proteomes" id="UP001366166"/>
    </source>
</evidence>
<evidence type="ECO:0000256" key="8">
    <source>
        <dbReference type="NCBIfam" id="TIGR00977"/>
    </source>
</evidence>
<evidence type="ECO:0000256" key="6">
    <source>
        <dbReference type="ARBA" id="ARBA00023304"/>
    </source>
</evidence>
<dbReference type="Pfam" id="PF22617">
    <property type="entry name" value="HCS_D2"/>
    <property type="match status" value="1"/>
</dbReference>
<evidence type="ECO:0000256" key="1">
    <source>
        <dbReference type="ARBA" id="ARBA00004743"/>
    </source>
</evidence>
<dbReference type="PANTHER" id="PTHR43538:SF1">
    <property type="entry name" value="(R)-CITRAMALATE SYNTHASE"/>
    <property type="match status" value="1"/>
</dbReference>
<reference evidence="12" key="1">
    <citation type="journal article" date="2023" name="Arch. Microbiol.">
        <title>Desulfoferula mesophilus gen. nov. sp. nov., a mesophilic sulfate-reducing bacterium isolated from a brackish lake sediment.</title>
        <authorList>
            <person name="Watanabe T."/>
            <person name="Yabe T."/>
            <person name="Tsuji J.M."/>
            <person name="Fukui M."/>
        </authorList>
    </citation>
    <scope>NUCLEOTIDE SEQUENCE [LARGE SCALE GENOMIC DNA]</scope>
    <source>
        <strain evidence="12">12FAK</strain>
    </source>
</reference>
<dbReference type="SUPFAM" id="SSF110921">
    <property type="entry name" value="2-isopropylmalate synthase LeuA, allosteric (dimerisation) domain"/>
    <property type="match status" value="1"/>
</dbReference>
<dbReference type="Pfam" id="PF00682">
    <property type="entry name" value="HMGL-like"/>
    <property type="match status" value="1"/>
</dbReference>
<keyword evidence="12" id="KW-1185">Reference proteome</keyword>
<keyword evidence="3" id="KW-0028">Amino-acid biosynthesis</keyword>
<comment type="catalytic activity">
    <reaction evidence="7">
        <text>pyruvate + acetyl-CoA + H2O = (3R)-citramalate + CoA + H(+)</text>
        <dbReference type="Rhea" id="RHEA:19045"/>
        <dbReference type="ChEBI" id="CHEBI:15361"/>
        <dbReference type="ChEBI" id="CHEBI:15377"/>
        <dbReference type="ChEBI" id="CHEBI:15378"/>
        <dbReference type="ChEBI" id="CHEBI:30934"/>
        <dbReference type="ChEBI" id="CHEBI:57287"/>
        <dbReference type="ChEBI" id="CHEBI:57288"/>
        <dbReference type="EC" id="2.3.3.21"/>
    </reaction>
</comment>
<evidence type="ECO:0000256" key="5">
    <source>
        <dbReference type="ARBA" id="ARBA00022679"/>
    </source>
</evidence>
<dbReference type="EC" id="2.3.3.21" evidence="8"/>
<keyword evidence="4" id="KW-0412">Isoleucine biosynthesis</keyword>
<evidence type="ECO:0000256" key="9">
    <source>
        <dbReference type="RuleBase" id="RU003523"/>
    </source>
</evidence>
<protein>
    <recommendedName>
        <fullName evidence="8">Citramalate synthase</fullName>
        <ecNumber evidence="8">2.3.3.21</ecNumber>
    </recommendedName>
</protein>
<keyword evidence="5 9" id="KW-0808">Transferase</keyword>
<dbReference type="InterPro" id="IPR054691">
    <property type="entry name" value="LeuA/HCS_post-cat"/>
</dbReference>
<evidence type="ECO:0000313" key="11">
    <source>
        <dbReference type="EMBL" id="BEQ13109.1"/>
    </source>
</evidence>
<dbReference type="GO" id="GO:0003852">
    <property type="term" value="F:2-isopropylmalate synthase activity"/>
    <property type="evidence" value="ECO:0007669"/>
    <property type="project" value="InterPro"/>
</dbReference>
<dbReference type="InterPro" id="IPR002034">
    <property type="entry name" value="AIPM/Hcit_synth_CS"/>
</dbReference>
<dbReference type="PROSITE" id="PS50991">
    <property type="entry name" value="PYR_CT"/>
    <property type="match status" value="1"/>
</dbReference>
<accession>A0AAU9ECU2</accession>
<dbReference type="GO" id="GO:0043714">
    <property type="term" value="F:(R)-citramalate synthase activity"/>
    <property type="evidence" value="ECO:0007669"/>
    <property type="project" value="UniProtKB-UniRule"/>
</dbReference>
<dbReference type="NCBIfam" id="TIGR00977">
    <property type="entry name" value="citramal_synth"/>
    <property type="match status" value="1"/>
</dbReference>
<dbReference type="PANTHER" id="PTHR43538">
    <property type="entry name" value="ALPHA-IPM SYNTHASE/HOMOCITRATE SYNTHASE"/>
    <property type="match status" value="1"/>
</dbReference>
<dbReference type="InterPro" id="IPR036230">
    <property type="entry name" value="LeuA_allosteric_dom_sf"/>
</dbReference>
<proteinExistence type="inferred from homology"/>
<dbReference type="Proteomes" id="UP001366166">
    <property type="component" value="Chromosome"/>
</dbReference>
<dbReference type="EMBL" id="AP028679">
    <property type="protein sequence ID" value="BEQ13109.1"/>
    <property type="molecule type" value="Genomic_DNA"/>
</dbReference>
<gene>
    <name evidence="11" type="ORF">FAK_01750</name>
</gene>
<organism evidence="11 12">
    <name type="scientific">Desulfoferula mesophila</name>
    <dbReference type="NCBI Taxonomy" id="3058419"/>
    <lineage>
        <taxon>Bacteria</taxon>
        <taxon>Pseudomonadati</taxon>
        <taxon>Thermodesulfobacteriota</taxon>
        <taxon>Desulfarculia</taxon>
        <taxon>Desulfarculales</taxon>
        <taxon>Desulfarculaceae</taxon>
        <taxon>Desulfoferula</taxon>
    </lineage>
</organism>
<comment type="similarity">
    <text evidence="2 9">Belongs to the alpha-IPM synthase/homocitrate synthase family.</text>
</comment>
<dbReference type="GO" id="GO:0009098">
    <property type="term" value="P:L-leucine biosynthetic process"/>
    <property type="evidence" value="ECO:0007669"/>
    <property type="project" value="InterPro"/>
</dbReference>
<dbReference type="KEGG" id="dmp:FAK_01750"/>
<comment type="pathway">
    <text evidence="1">Amino-acid biosynthesis; L-isoleucine biosynthesis; 2-oxobutanoate from pyruvate: step 1/3.</text>
</comment>
<dbReference type="SUPFAM" id="SSF51569">
    <property type="entry name" value="Aldolase"/>
    <property type="match status" value="1"/>
</dbReference>
<dbReference type="InterPro" id="IPR013785">
    <property type="entry name" value="Aldolase_TIM"/>
</dbReference>
<dbReference type="InterPro" id="IPR000891">
    <property type="entry name" value="PYR_CT"/>
</dbReference>
<dbReference type="InterPro" id="IPR013709">
    <property type="entry name" value="2-isopropylmalate_synth_dimer"/>
</dbReference>
<dbReference type="CDD" id="cd07941">
    <property type="entry name" value="DRE_TIM_LeuA3"/>
    <property type="match status" value="1"/>
</dbReference>
<dbReference type="Gene3D" id="3.30.160.270">
    <property type="match status" value="1"/>
</dbReference>
<dbReference type="InterPro" id="IPR005675">
    <property type="entry name" value="Citramal_synthase"/>
</dbReference>
<evidence type="ECO:0000256" key="3">
    <source>
        <dbReference type="ARBA" id="ARBA00022605"/>
    </source>
</evidence>
<dbReference type="Gene3D" id="3.20.20.70">
    <property type="entry name" value="Aldolase class I"/>
    <property type="match status" value="1"/>
</dbReference>
<dbReference type="AlphaFoldDB" id="A0AAU9ECU2"/>
<evidence type="ECO:0000256" key="2">
    <source>
        <dbReference type="ARBA" id="ARBA00006154"/>
    </source>
</evidence>
<dbReference type="PROSITE" id="PS00815">
    <property type="entry name" value="AIPM_HOMOCIT_SYNTH_1"/>
    <property type="match status" value="1"/>
</dbReference>
<dbReference type="GO" id="GO:0009097">
    <property type="term" value="P:isoleucine biosynthetic process"/>
    <property type="evidence" value="ECO:0007669"/>
    <property type="project" value="UniProtKB-UniRule"/>
</dbReference>
<dbReference type="RefSeq" id="WP_338604426.1">
    <property type="nucleotide sequence ID" value="NZ_AP028679.1"/>
</dbReference>
<sequence length="529" mass="57444">MPSDKLAVELYDTTLRDGTQAEGFILSPEDKLKVARFLDRLGVAYIEGGWPGSNPRDQEFFSRAGELALKNSQLVAFGSTHHASRTPENDPNLAALIAAPVDICALVGKSWGRHVSAQLKIPLEQNLEIARNSVAHMRANGRRVFFDAEHFFDGLAEDPDYTMAVLGAAVEGGAEALVLCDTNGGSLPAWITEGVAKVKAAFPEVTIGIHCHNDGDLATANTLAAVAAGARQVQGTTGGMGERCGNADLTAIAPALELKMGYACLPPDHLRRLTETARYIREQANQPPLSFAPYVGISAFSHKGGLHISAVEKDPSLYEHVNPEAVGNARRYLLSDLAGRAALLKKMADWGYELAPDDPRLKELLDELKERENEGFAYEAAEASLELLVNRRLSGRPSRFFDLLGFRVADYKQAEHTPPQAEATVRVRVEGVEEHTAALGDGPVNALDRAIRKALCRFYPTLNTVRLEDYKVRVLAGSAGTEARVRVLVESGDGENRWGTVGVSFDVLEASWQALGDGIRYKLFKMMQG</sequence>
<name>A0AAU9ECU2_9BACT</name>
<keyword evidence="6" id="KW-0100">Branched-chain amino acid biosynthesis</keyword>
<dbReference type="Pfam" id="PF08502">
    <property type="entry name" value="LeuA_dimer"/>
    <property type="match status" value="1"/>
</dbReference>
<evidence type="ECO:0000256" key="7">
    <source>
        <dbReference type="ARBA" id="ARBA00048263"/>
    </source>
</evidence>
<evidence type="ECO:0000256" key="4">
    <source>
        <dbReference type="ARBA" id="ARBA00022624"/>
    </source>
</evidence>
<evidence type="ECO:0000259" key="10">
    <source>
        <dbReference type="PROSITE" id="PS50991"/>
    </source>
</evidence>
<dbReference type="Gene3D" id="1.10.238.260">
    <property type="match status" value="1"/>
</dbReference>